<feature type="region of interest" description="Disordered" evidence="1">
    <location>
        <begin position="1"/>
        <end position="150"/>
    </location>
</feature>
<evidence type="ECO:0008006" key="4">
    <source>
        <dbReference type="Google" id="ProtNLM"/>
    </source>
</evidence>
<evidence type="ECO:0000313" key="2">
    <source>
        <dbReference type="EMBL" id="HJB40225.1"/>
    </source>
</evidence>
<feature type="compositionally biased region" description="Basic and acidic residues" evidence="1">
    <location>
        <begin position="33"/>
        <end position="58"/>
    </location>
</feature>
<feature type="compositionally biased region" description="Polar residues" evidence="1">
    <location>
        <begin position="1"/>
        <end position="13"/>
    </location>
</feature>
<reference evidence="2" key="1">
    <citation type="journal article" date="2021" name="PeerJ">
        <title>Extensive microbial diversity within the chicken gut microbiome revealed by metagenomics and culture.</title>
        <authorList>
            <person name="Gilroy R."/>
            <person name="Ravi A."/>
            <person name="Getino M."/>
            <person name="Pursley I."/>
            <person name="Horton D.L."/>
            <person name="Alikhan N.F."/>
            <person name="Baker D."/>
            <person name="Gharbi K."/>
            <person name="Hall N."/>
            <person name="Watson M."/>
            <person name="Adriaenssens E.M."/>
            <person name="Foster-Nyarko E."/>
            <person name="Jarju S."/>
            <person name="Secka A."/>
            <person name="Antonio M."/>
            <person name="Oren A."/>
            <person name="Chaudhuri R.R."/>
            <person name="La Ragione R."/>
            <person name="Hildebrand F."/>
            <person name="Pallen M.J."/>
        </authorList>
    </citation>
    <scope>NUCLEOTIDE SEQUENCE</scope>
    <source>
        <strain evidence="2">ChiBcec8-14828</strain>
    </source>
</reference>
<dbReference type="Proteomes" id="UP000824209">
    <property type="component" value="Unassembled WGS sequence"/>
</dbReference>
<gene>
    <name evidence="2" type="ORF">H9943_07495</name>
</gene>
<comment type="caution">
    <text evidence="2">The sequence shown here is derived from an EMBL/GenBank/DDBJ whole genome shotgun (WGS) entry which is preliminary data.</text>
</comment>
<dbReference type="AlphaFoldDB" id="A0A9D2M3K4"/>
<sequence length="219" mass="25191">MKLSSVNLNQSVGSIAPQKNMGSDADIQALKKKLQELQEQKKEAVQRKDVKEKQKLEKQIAQIRKQIEQLEKSNQNSEKTPSAAPEKATDRFERQVPQQSAGVYKISRDDMGRPVVQTDESRQGKPDRVREKPDEQGDKPTIVKTTLNTDQVDREIDKLKQTQTKMEQQIAATRDEKEKQALQTKLEQVKAELKMKDNDAYRRQHMQITEQKVVSRIGE</sequence>
<proteinExistence type="predicted"/>
<evidence type="ECO:0000313" key="3">
    <source>
        <dbReference type="Proteomes" id="UP000824209"/>
    </source>
</evidence>
<feature type="compositionally biased region" description="Basic and acidic residues" evidence="1">
    <location>
        <begin position="119"/>
        <end position="138"/>
    </location>
</feature>
<dbReference type="EMBL" id="DWYA01000061">
    <property type="protein sequence ID" value="HJB40225.1"/>
    <property type="molecule type" value="Genomic_DNA"/>
</dbReference>
<reference evidence="2" key="2">
    <citation type="submission" date="2021-04" db="EMBL/GenBank/DDBJ databases">
        <authorList>
            <person name="Gilroy R."/>
        </authorList>
    </citation>
    <scope>NUCLEOTIDE SEQUENCE</scope>
    <source>
        <strain evidence="2">ChiBcec8-14828</strain>
    </source>
</reference>
<evidence type="ECO:0000256" key="1">
    <source>
        <dbReference type="SAM" id="MobiDB-lite"/>
    </source>
</evidence>
<protein>
    <recommendedName>
        <fullName evidence="4">FlxA-like protein</fullName>
    </recommendedName>
</protein>
<organism evidence="2 3">
    <name type="scientific">Candidatus Ruthenibacterium avium</name>
    <dbReference type="NCBI Taxonomy" id="2838751"/>
    <lineage>
        <taxon>Bacteria</taxon>
        <taxon>Bacillati</taxon>
        <taxon>Bacillota</taxon>
        <taxon>Clostridia</taxon>
        <taxon>Eubacteriales</taxon>
        <taxon>Oscillospiraceae</taxon>
        <taxon>Ruthenibacterium</taxon>
    </lineage>
</organism>
<name>A0A9D2M3K4_9FIRM</name>
<accession>A0A9D2M3K4</accession>